<dbReference type="PROSITE" id="PS50250">
    <property type="entry name" value="PCI"/>
    <property type="match status" value="1"/>
</dbReference>
<dbReference type="GO" id="GO:0003723">
    <property type="term" value="F:RNA binding"/>
    <property type="evidence" value="ECO:0007669"/>
    <property type="project" value="InterPro"/>
</dbReference>
<feature type="domain" description="PCI" evidence="1">
    <location>
        <begin position="206"/>
        <end position="386"/>
    </location>
</feature>
<comment type="caution">
    <text evidence="2">The sequence shown here is derived from an EMBL/GenBank/DDBJ whole genome shotgun (WGS) entry which is preliminary data.</text>
</comment>
<dbReference type="Pfam" id="PF01399">
    <property type="entry name" value="PCI"/>
    <property type="match status" value="1"/>
</dbReference>
<dbReference type="GO" id="GO:0006368">
    <property type="term" value="P:transcription elongation by RNA polymerase II"/>
    <property type="evidence" value="ECO:0007669"/>
    <property type="project" value="TreeGrafter"/>
</dbReference>
<dbReference type="AlphaFoldDB" id="A0A8J5X912"/>
<dbReference type="PANTHER" id="PTHR12732">
    <property type="entry name" value="UNCHARACTERIZED PROTEASOME COMPONENT REGION PCI-CONTAINING"/>
    <property type="match status" value="1"/>
</dbReference>
<dbReference type="GO" id="GO:0003690">
    <property type="term" value="F:double-stranded DNA binding"/>
    <property type="evidence" value="ECO:0007669"/>
    <property type="project" value="InterPro"/>
</dbReference>
<dbReference type="GO" id="GO:0000973">
    <property type="term" value="P:post-transcriptional tethering of RNA polymerase II gene DNA at nuclear periphery"/>
    <property type="evidence" value="ECO:0007669"/>
    <property type="project" value="TreeGrafter"/>
</dbReference>
<reference evidence="2" key="1">
    <citation type="submission" date="2021-05" db="EMBL/GenBank/DDBJ databases">
        <title>The genome of the haptophyte Pavlova lutheri (Diacronema luteri, Pavlovales) - a model for lipid biosynthesis in eukaryotic algae.</title>
        <authorList>
            <person name="Hulatt C.J."/>
            <person name="Posewitz M.C."/>
        </authorList>
    </citation>
    <scope>NUCLEOTIDE SEQUENCE</scope>
    <source>
        <strain evidence="2">NIVA-4/92</strain>
    </source>
</reference>
<sequence>MESLIAAAGRAVETRDGRALAALLDADARTEPLASHLRPRVAELGALCARALPEPFDELLASRLRALSAAASRQFVEAFAQQDACVSAFHRVLQEGGADWLLPALHVVDRAIRRLALQADAQLRARGEKADRLHDAVRILTRSFTITITDRAPLEVSKKWGALAVINELFRVYFRMNNLRLCANLIRAVDGTGFPPFEQFPMAQKVTYKYYVGRLSMLNANFTQAEEQLMYAFEHCPRESLKNKRLCLMYLVPTRLVLGKLASVRLLAKYALHHYAPLCAAVSKGDLRAFNEHKETHQSLYIQQGVYLIVERAKTIVYRNLFRQLHALIGSNKLSLVQMAAALSAVGVEMDVDELECILANLIYLNYVKGYISHQKRFLVVSAKDPFPALSAVALAP</sequence>
<dbReference type="OMA" id="INRMFTL"/>
<proteinExistence type="predicted"/>
<evidence type="ECO:0000259" key="1">
    <source>
        <dbReference type="PROSITE" id="PS50250"/>
    </source>
</evidence>
<organism evidence="2 3">
    <name type="scientific">Diacronema lutheri</name>
    <name type="common">Unicellular marine alga</name>
    <name type="synonym">Monochrysis lutheri</name>
    <dbReference type="NCBI Taxonomy" id="2081491"/>
    <lineage>
        <taxon>Eukaryota</taxon>
        <taxon>Haptista</taxon>
        <taxon>Haptophyta</taxon>
        <taxon>Pavlovophyceae</taxon>
        <taxon>Pavlovales</taxon>
        <taxon>Pavlovaceae</taxon>
        <taxon>Diacronema</taxon>
    </lineage>
</organism>
<dbReference type="InterPro" id="IPR000717">
    <property type="entry name" value="PCI_dom"/>
</dbReference>
<accession>A0A8J5X912</accession>
<dbReference type="GO" id="GO:0070390">
    <property type="term" value="C:transcription export complex 2"/>
    <property type="evidence" value="ECO:0007669"/>
    <property type="project" value="TreeGrafter"/>
</dbReference>
<dbReference type="Proteomes" id="UP000751190">
    <property type="component" value="Unassembled WGS sequence"/>
</dbReference>
<gene>
    <name evidence="2" type="ORF">KFE25_012913</name>
</gene>
<dbReference type="GO" id="GO:0016973">
    <property type="term" value="P:poly(A)+ mRNA export from nucleus"/>
    <property type="evidence" value="ECO:0007669"/>
    <property type="project" value="TreeGrafter"/>
</dbReference>
<keyword evidence="3" id="KW-1185">Reference proteome</keyword>
<dbReference type="Gene3D" id="1.10.10.10">
    <property type="entry name" value="Winged helix-like DNA-binding domain superfamily/Winged helix DNA-binding domain"/>
    <property type="match status" value="1"/>
</dbReference>
<evidence type="ECO:0000313" key="2">
    <source>
        <dbReference type="EMBL" id="KAG8458715.1"/>
    </source>
</evidence>
<dbReference type="InterPro" id="IPR036388">
    <property type="entry name" value="WH-like_DNA-bd_sf"/>
</dbReference>
<dbReference type="SMART" id="SM00753">
    <property type="entry name" value="PAM"/>
    <property type="match status" value="1"/>
</dbReference>
<dbReference type="PANTHER" id="PTHR12732:SF0">
    <property type="entry name" value="PCI DOMAIN-CONTAINING PROTEIN 2"/>
    <property type="match status" value="1"/>
</dbReference>
<dbReference type="InterPro" id="IPR045114">
    <property type="entry name" value="Csn12-like"/>
</dbReference>
<name>A0A8J5X912_DIALT</name>
<dbReference type="OrthoDB" id="10252687at2759"/>
<dbReference type="EMBL" id="JAGTXO010000048">
    <property type="protein sequence ID" value="KAG8458715.1"/>
    <property type="molecule type" value="Genomic_DNA"/>
</dbReference>
<evidence type="ECO:0000313" key="3">
    <source>
        <dbReference type="Proteomes" id="UP000751190"/>
    </source>
</evidence>
<protein>
    <recommendedName>
        <fullName evidence="1">PCI domain-containing protein</fullName>
    </recommendedName>
</protein>